<dbReference type="AlphaFoldDB" id="A0A1C4TVL8"/>
<dbReference type="PANTHER" id="PTHR35010:SF2">
    <property type="entry name" value="BLL4672 PROTEIN"/>
    <property type="match status" value="1"/>
</dbReference>
<dbReference type="PROSITE" id="PS50943">
    <property type="entry name" value="HTH_CROC1"/>
    <property type="match status" value="1"/>
</dbReference>
<dbReference type="EMBL" id="FMCW01000001">
    <property type="protein sequence ID" value="SCE63481.1"/>
    <property type="molecule type" value="Genomic_DNA"/>
</dbReference>
<dbReference type="InterPro" id="IPR010982">
    <property type="entry name" value="Lambda_DNA-bd_dom_sf"/>
</dbReference>
<dbReference type="SUPFAM" id="SSF47413">
    <property type="entry name" value="lambda repressor-like DNA-binding domains"/>
    <property type="match status" value="1"/>
</dbReference>
<dbReference type="CDD" id="cd00093">
    <property type="entry name" value="HTH_XRE"/>
    <property type="match status" value="1"/>
</dbReference>
<dbReference type="Proteomes" id="UP000199375">
    <property type="component" value="Unassembled WGS sequence"/>
</dbReference>
<evidence type="ECO:0000313" key="3">
    <source>
        <dbReference type="Proteomes" id="UP000199375"/>
    </source>
</evidence>
<dbReference type="PANTHER" id="PTHR35010">
    <property type="entry name" value="BLL4672 PROTEIN-RELATED"/>
    <property type="match status" value="1"/>
</dbReference>
<dbReference type="InterPro" id="IPR001387">
    <property type="entry name" value="Cro/C1-type_HTH"/>
</dbReference>
<dbReference type="Pfam" id="PF13560">
    <property type="entry name" value="HTH_31"/>
    <property type="match status" value="1"/>
</dbReference>
<proteinExistence type="predicted"/>
<accession>A0A1C4TVL8</accession>
<dbReference type="GO" id="GO:0003677">
    <property type="term" value="F:DNA binding"/>
    <property type="evidence" value="ECO:0007669"/>
    <property type="project" value="InterPro"/>
</dbReference>
<gene>
    <name evidence="2" type="ORF">GA0070558_10118</name>
</gene>
<dbReference type="InterPro" id="IPR041413">
    <property type="entry name" value="MLTR_LBD"/>
</dbReference>
<dbReference type="Pfam" id="PF17765">
    <property type="entry name" value="MLTR_LBD"/>
    <property type="match status" value="1"/>
</dbReference>
<protein>
    <submittedName>
        <fullName evidence="2">Helix-turn-helix domain-containing protein</fullName>
    </submittedName>
</protein>
<evidence type="ECO:0000313" key="2">
    <source>
        <dbReference type="EMBL" id="SCE63481.1"/>
    </source>
</evidence>
<dbReference type="Gene3D" id="3.30.450.180">
    <property type="match status" value="1"/>
</dbReference>
<organism evidence="2 3">
    <name type="scientific">Micromonospora haikouensis</name>
    <dbReference type="NCBI Taxonomy" id="686309"/>
    <lineage>
        <taxon>Bacteria</taxon>
        <taxon>Bacillati</taxon>
        <taxon>Actinomycetota</taxon>
        <taxon>Actinomycetes</taxon>
        <taxon>Micromonosporales</taxon>
        <taxon>Micromonosporaceae</taxon>
        <taxon>Micromonospora</taxon>
    </lineage>
</organism>
<dbReference type="Gene3D" id="1.10.260.40">
    <property type="entry name" value="lambda repressor-like DNA-binding domains"/>
    <property type="match status" value="1"/>
</dbReference>
<dbReference type="SMART" id="SM00530">
    <property type="entry name" value="HTH_XRE"/>
    <property type="match status" value="1"/>
</dbReference>
<feature type="domain" description="HTH cro/C1-type" evidence="1">
    <location>
        <begin position="33"/>
        <end position="90"/>
    </location>
</feature>
<evidence type="ECO:0000259" key="1">
    <source>
        <dbReference type="PROSITE" id="PS50943"/>
    </source>
</evidence>
<sequence length="270" mass="30271">MVAIRQVSADQNSELAACVKAWRHRLVPDDRLLARRRRARRSNVTQEEVAEIVGVSVVWYSNLERGVRANYSDAFLDAVAEALRLDRHERELLYLLAVGRMPSPSPVGATAVVLGPALRQFVEGQRWATYVLDRYARVVLHNEVCEAYYPWLRSDPSYPRWLFTDADARRRLVNWDTDWAAPLLTQMRIAQALHPQDAGIAALVDACLATNPEARCLWNAHAANGCTLQSRRGIRLSSDHRTTLVDVVTLTDPSASELQIVSLIPVADPA</sequence>
<dbReference type="RefSeq" id="WP_176734035.1">
    <property type="nucleotide sequence ID" value="NZ_FMCW01000001.1"/>
</dbReference>
<name>A0A1C4TVL8_9ACTN</name>
<reference evidence="2 3" key="1">
    <citation type="submission" date="2016-06" db="EMBL/GenBank/DDBJ databases">
        <authorList>
            <person name="Kjaerup R.B."/>
            <person name="Dalgaard T.S."/>
            <person name="Juul-Madsen H.R."/>
        </authorList>
    </citation>
    <scope>NUCLEOTIDE SEQUENCE [LARGE SCALE GENOMIC DNA]</scope>
    <source>
        <strain evidence="2 3">DSM 45626</strain>
    </source>
</reference>